<evidence type="ECO:0000256" key="2">
    <source>
        <dbReference type="SAM" id="MobiDB-lite"/>
    </source>
</evidence>
<dbReference type="Pfam" id="PF07716">
    <property type="entry name" value="bZIP_2"/>
    <property type="match status" value="1"/>
</dbReference>
<sequence>MPVANPTARTTSPATAPVQPAHRTRQVTRKIMNEYTHMFNAQPSAKGAFDEAAADLTAFLDFSSYNTDSIVVPEATPEFGTAFGGVQGAPMGALRPVDDSLLDSPLDLELSPASSFASSLSGSPFDLAMSSADFTSPLLSSFDSPLLESFSLSHSAAGEYPSLFAPAPGADFLTSSSTAASFAMPAESQWAPQDLQLPALPPVGNGLATSSPMEDVKPVILASPPTLARNESALFDAYAIAAAVAAPEQPSASAAAPVAEPAPAPAPQHTVGVETATHTASGKRKSVAQLRKEAAQAMPEQSFKKDKFTGVRNTKKPMIDLDAPTLPKNYLTESATSKKRAGSAKYAASIVNKRQRSMSSATPAPELPQTQPDPIDAENLDEEQLTAIEMKRRSNTLAARKSRMRKAQHIAEMQDEIARLQSLNETLQAELAAARAGCSCAK</sequence>
<keyword evidence="5" id="KW-1185">Reference proteome</keyword>
<dbReference type="PROSITE" id="PS50217">
    <property type="entry name" value="BZIP"/>
    <property type="match status" value="1"/>
</dbReference>
<dbReference type="SMART" id="SM00338">
    <property type="entry name" value="BRLZ"/>
    <property type="match status" value="1"/>
</dbReference>
<feature type="coiled-coil region" evidence="1">
    <location>
        <begin position="406"/>
        <end position="437"/>
    </location>
</feature>
<feature type="region of interest" description="Disordered" evidence="2">
    <location>
        <begin position="1"/>
        <end position="23"/>
    </location>
</feature>
<feature type="compositionally biased region" description="Low complexity" evidence="2">
    <location>
        <begin position="1"/>
        <end position="17"/>
    </location>
</feature>
<keyword evidence="1" id="KW-0175">Coiled coil</keyword>
<dbReference type="GO" id="GO:0003700">
    <property type="term" value="F:DNA-binding transcription factor activity"/>
    <property type="evidence" value="ECO:0007669"/>
    <property type="project" value="InterPro"/>
</dbReference>
<evidence type="ECO:0000313" key="4">
    <source>
        <dbReference type="EMBL" id="KPV73895.1"/>
    </source>
</evidence>
<evidence type="ECO:0000313" key="5">
    <source>
        <dbReference type="Proteomes" id="UP000053890"/>
    </source>
</evidence>
<feature type="domain" description="BZIP" evidence="3">
    <location>
        <begin position="391"/>
        <end position="435"/>
    </location>
</feature>
<dbReference type="OMA" id="IMNEYTH"/>
<dbReference type="GeneID" id="28977784"/>
<dbReference type="CDD" id="cd12193">
    <property type="entry name" value="bZIP_GCN4"/>
    <property type="match status" value="1"/>
</dbReference>
<dbReference type="RefSeq" id="XP_018269944.1">
    <property type="nucleotide sequence ID" value="XM_018417336.1"/>
</dbReference>
<gene>
    <name evidence="4" type="ORF">RHOBADRAFT_54483</name>
</gene>
<evidence type="ECO:0000256" key="1">
    <source>
        <dbReference type="SAM" id="Coils"/>
    </source>
</evidence>
<evidence type="ECO:0000259" key="3">
    <source>
        <dbReference type="PROSITE" id="PS50217"/>
    </source>
</evidence>
<feature type="region of interest" description="Disordered" evidence="2">
    <location>
        <begin position="254"/>
        <end position="285"/>
    </location>
</feature>
<dbReference type="AlphaFoldDB" id="A0A0P9FDS0"/>
<dbReference type="InterPro" id="IPR004827">
    <property type="entry name" value="bZIP"/>
</dbReference>
<dbReference type="PROSITE" id="PS00036">
    <property type="entry name" value="BZIP_BASIC"/>
    <property type="match status" value="1"/>
</dbReference>
<dbReference type="EMBL" id="KQ474081">
    <property type="protein sequence ID" value="KPV73895.1"/>
    <property type="molecule type" value="Genomic_DNA"/>
</dbReference>
<name>A0A0P9FDS0_RHOGW</name>
<feature type="region of interest" description="Disordered" evidence="2">
    <location>
        <begin position="352"/>
        <end position="377"/>
    </location>
</feature>
<dbReference type="Gene3D" id="3.30.160.60">
    <property type="entry name" value="Classic Zinc Finger"/>
    <property type="match status" value="1"/>
</dbReference>
<reference evidence="4 5" key="1">
    <citation type="journal article" date="2015" name="Front. Microbiol.">
        <title>Genome sequence of the plant growth promoting endophytic yeast Rhodotorula graminis WP1.</title>
        <authorList>
            <person name="Firrincieli A."/>
            <person name="Otillar R."/>
            <person name="Salamov A."/>
            <person name="Schmutz J."/>
            <person name="Khan Z."/>
            <person name="Redman R.S."/>
            <person name="Fleck N.D."/>
            <person name="Lindquist E."/>
            <person name="Grigoriev I.V."/>
            <person name="Doty S.L."/>
        </authorList>
    </citation>
    <scope>NUCLEOTIDE SEQUENCE [LARGE SCALE GENOMIC DNA]</scope>
    <source>
        <strain evidence="4 5">WP1</strain>
    </source>
</reference>
<protein>
    <recommendedName>
        <fullName evidence="3">BZIP domain-containing protein</fullName>
    </recommendedName>
</protein>
<organism evidence="4 5">
    <name type="scientific">Rhodotorula graminis (strain WP1)</name>
    <dbReference type="NCBI Taxonomy" id="578459"/>
    <lineage>
        <taxon>Eukaryota</taxon>
        <taxon>Fungi</taxon>
        <taxon>Dikarya</taxon>
        <taxon>Basidiomycota</taxon>
        <taxon>Pucciniomycotina</taxon>
        <taxon>Microbotryomycetes</taxon>
        <taxon>Sporidiobolales</taxon>
        <taxon>Sporidiobolaceae</taxon>
        <taxon>Rhodotorula</taxon>
    </lineage>
</organism>
<accession>A0A0P9FDS0</accession>
<proteinExistence type="predicted"/>
<dbReference type="InterPro" id="IPR046347">
    <property type="entry name" value="bZIP_sf"/>
</dbReference>
<feature type="compositionally biased region" description="Polar residues" evidence="2">
    <location>
        <begin position="357"/>
        <end position="372"/>
    </location>
</feature>
<dbReference type="OrthoDB" id="2257100at2759"/>
<dbReference type="SUPFAM" id="SSF57959">
    <property type="entry name" value="Leucine zipper domain"/>
    <property type="match status" value="1"/>
</dbReference>
<dbReference type="STRING" id="578459.A0A0P9FDS0"/>
<dbReference type="Proteomes" id="UP000053890">
    <property type="component" value="Unassembled WGS sequence"/>
</dbReference>